<sequence length="95" mass="10619">MHPGKEYFATVTLTGKGSPVKDLKVSTAMQHDASPYQYASTLRTIMFDSFWKSCAFLPLAKDEFRITIQIESALIRKVHTTPFLIGPFAMLLAPP</sequence>
<dbReference type="WBParaSite" id="HPLM_0001162001-mRNA-1">
    <property type="protein sequence ID" value="HPLM_0001162001-mRNA-1"/>
    <property type="gene ID" value="HPLM_0001162001"/>
</dbReference>
<reference evidence="1 2" key="2">
    <citation type="submission" date="2018-11" db="EMBL/GenBank/DDBJ databases">
        <authorList>
            <consortium name="Pathogen Informatics"/>
        </authorList>
    </citation>
    <scope>NUCLEOTIDE SEQUENCE [LARGE SCALE GENOMIC DNA]</scope>
    <source>
        <strain evidence="1 2">MHpl1</strain>
    </source>
</reference>
<name>A0A0N4WKK4_HAEPC</name>
<evidence type="ECO:0000313" key="3">
    <source>
        <dbReference type="WBParaSite" id="HPLM_0001162001-mRNA-1"/>
    </source>
</evidence>
<organism evidence="3">
    <name type="scientific">Haemonchus placei</name>
    <name type="common">Barber's pole worm</name>
    <dbReference type="NCBI Taxonomy" id="6290"/>
    <lineage>
        <taxon>Eukaryota</taxon>
        <taxon>Metazoa</taxon>
        <taxon>Ecdysozoa</taxon>
        <taxon>Nematoda</taxon>
        <taxon>Chromadorea</taxon>
        <taxon>Rhabditida</taxon>
        <taxon>Rhabditina</taxon>
        <taxon>Rhabditomorpha</taxon>
        <taxon>Strongyloidea</taxon>
        <taxon>Trichostrongylidae</taxon>
        <taxon>Haemonchus</taxon>
    </lineage>
</organism>
<protein>
    <submittedName>
        <fullName evidence="3">Fibronectin type-III domain-containing protein</fullName>
    </submittedName>
</protein>
<proteinExistence type="predicted"/>
<evidence type="ECO:0000313" key="2">
    <source>
        <dbReference type="Proteomes" id="UP000268014"/>
    </source>
</evidence>
<evidence type="ECO:0000313" key="1">
    <source>
        <dbReference type="EMBL" id="VDO43347.1"/>
    </source>
</evidence>
<dbReference type="Proteomes" id="UP000268014">
    <property type="component" value="Unassembled WGS sequence"/>
</dbReference>
<reference evidence="3" key="1">
    <citation type="submission" date="2017-02" db="UniProtKB">
        <authorList>
            <consortium name="WormBaseParasite"/>
        </authorList>
    </citation>
    <scope>IDENTIFICATION</scope>
</reference>
<accession>A0A0N4WKK4</accession>
<dbReference type="AlphaFoldDB" id="A0A0N4WKK4"/>
<dbReference type="OMA" id="TLRTIMF"/>
<keyword evidence="2" id="KW-1185">Reference proteome</keyword>
<dbReference type="EMBL" id="UZAF01017617">
    <property type="protein sequence ID" value="VDO43347.1"/>
    <property type="molecule type" value="Genomic_DNA"/>
</dbReference>
<gene>
    <name evidence="1" type="ORF">HPLM_LOCUS11612</name>
</gene>